<protein>
    <submittedName>
        <fullName evidence="2">Uncharacterized protein</fullName>
    </submittedName>
</protein>
<keyword evidence="3" id="KW-1185">Reference proteome</keyword>
<dbReference type="EMBL" id="JQGA01000595">
    <property type="protein sequence ID" value="KGO74624.1"/>
    <property type="molecule type" value="Genomic_DNA"/>
</dbReference>
<evidence type="ECO:0000313" key="3">
    <source>
        <dbReference type="Proteomes" id="UP000030104"/>
    </source>
</evidence>
<proteinExistence type="predicted"/>
<dbReference type="AlphaFoldDB" id="A0A0A2L3Q4"/>
<evidence type="ECO:0000313" key="2">
    <source>
        <dbReference type="EMBL" id="KGO74624.1"/>
    </source>
</evidence>
<organism evidence="2 3">
    <name type="scientific">Penicillium italicum</name>
    <name type="common">Blue mold</name>
    <dbReference type="NCBI Taxonomy" id="40296"/>
    <lineage>
        <taxon>Eukaryota</taxon>
        <taxon>Fungi</taxon>
        <taxon>Dikarya</taxon>
        <taxon>Ascomycota</taxon>
        <taxon>Pezizomycotina</taxon>
        <taxon>Eurotiomycetes</taxon>
        <taxon>Eurotiomycetidae</taxon>
        <taxon>Eurotiales</taxon>
        <taxon>Aspergillaceae</taxon>
        <taxon>Penicillium</taxon>
    </lineage>
</organism>
<sequence length="36" mass="3917">MLILKITRRTGRADQSKLPHGLTRSSGNQRLIAVGA</sequence>
<accession>A0A0A2L3Q4</accession>
<dbReference type="Proteomes" id="UP000030104">
    <property type="component" value="Unassembled WGS sequence"/>
</dbReference>
<evidence type="ECO:0000256" key="1">
    <source>
        <dbReference type="SAM" id="MobiDB-lite"/>
    </source>
</evidence>
<comment type="caution">
    <text evidence="2">The sequence shown here is derived from an EMBL/GenBank/DDBJ whole genome shotgun (WGS) entry which is preliminary data.</text>
</comment>
<gene>
    <name evidence="2" type="ORF">PITC_002690</name>
</gene>
<feature type="region of interest" description="Disordered" evidence="1">
    <location>
        <begin position="10"/>
        <end position="36"/>
    </location>
</feature>
<dbReference type="HOGENOM" id="CLU_3359908_0_0_1"/>
<reference evidence="2 3" key="1">
    <citation type="journal article" date="2015" name="Mol. Plant Microbe Interact.">
        <title>Genome, transcriptome, and functional analyses of Penicillium expansum provide new insights into secondary metabolism and pathogenicity.</title>
        <authorList>
            <person name="Ballester A.R."/>
            <person name="Marcet-Houben M."/>
            <person name="Levin E."/>
            <person name="Sela N."/>
            <person name="Selma-Lazaro C."/>
            <person name="Carmona L."/>
            <person name="Wisniewski M."/>
            <person name="Droby S."/>
            <person name="Gonzalez-Candelas L."/>
            <person name="Gabaldon T."/>
        </authorList>
    </citation>
    <scope>NUCLEOTIDE SEQUENCE [LARGE SCALE GENOMIC DNA]</scope>
    <source>
        <strain evidence="2 3">PHI-1</strain>
    </source>
</reference>
<name>A0A0A2L3Q4_PENIT</name>